<dbReference type="Proteomes" id="UP001230654">
    <property type="component" value="Unassembled WGS sequence"/>
</dbReference>
<evidence type="ECO:0000313" key="2">
    <source>
        <dbReference type="EMBL" id="MDQ0580363.1"/>
    </source>
</evidence>
<gene>
    <name evidence="2" type="ORF">QF030_002541</name>
</gene>
<reference evidence="2 3" key="1">
    <citation type="submission" date="2023-07" db="EMBL/GenBank/DDBJ databases">
        <title>Comparative genomics of wheat-associated soil bacteria to identify genetic determinants of phenazine resistance.</title>
        <authorList>
            <person name="Mouncey N."/>
        </authorList>
    </citation>
    <scope>NUCLEOTIDE SEQUENCE [LARGE SCALE GENOMIC DNA]</scope>
    <source>
        <strain evidence="2 3">B2I6</strain>
    </source>
</reference>
<keyword evidence="3" id="KW-1185">Reference proteome</keyword>
<evidence type="ECO:0000256" key="1">
    <source>
        <dbReference type="SAM" id="MobiDB-lite"/>
    </source>
</evidence>
<evidence type="ECO:0000313" key="3">
    <source>
        <dbReference type="Proteomes" id="UP001230654"/>
    </source>
</evidence>
<accession>A0ABU0NNJ3</accession>
<protein>
    <recommendedName>
        <fullName evidence="4">Tat pathway signal sequence domain protein</fullName>
    </recommendedName>
</protein>
<feature type="region of interest" description="Disordered" evidence="1">
    <location>
        <begin position="1"/>
        <end position="37"/>
    </location>
</feature>
<sequence length="240" mass="25193">MSGVGPVEPGEGTHAWETDDTGPAAGPHRSPGTRHSSDALDADAFAAQASTPAGRLVLRLRRFVRPPAAHRRAVPAALAAALLLAGGGYLYATRPHDAEPAAPAPPFPSQVVDVSYLGEVVPPGALPRTFAFEVLLGVESGPPVTVTRLTQPYTGLSLTSVPRTPFRTKAGSVRKVVITMRVTECGEVPKNVGLPFVDVTLRNARAIQAHSFILGARYAHDLSQALQVACSNEIGHHQNA</sequence>
<proteinExistence type="predicted"/>
<organism evidence="2 3">
    <name type="scientific">Streptomyces rishiriensis</name>
    <dbReference type="NCBI Taxonomy" id="68264"/>
    <lineage>
        <taxon>Bacteria</taxon>
        <taxon>Bacillati</taxon>
        <taxon>Actinomycetota</taxon>
        <taxon>Actinomycetes</taxon>
        <taxon>Kitasatosporales</taxon>
        <taxon>Streptomycetaceae</taxon>
        <taxon>Streptomyces</taxon>
    </lineage>
</organism>
<comment type="caution">
    <text evidence="2">The sequence shown here is derived from an EMBL/GenBank/DDBJ whole genome shotgun (WGS) entry which is preliminary data.</text>
</comment>
<name>A0ABU0NNJ3_STRRH</name>
<dbReference type="RefSeq" id="WP_307162741.1">
    <property type="nucleotide sequence ID" value="NZ_JAUSWV010000002.1"/>
</dbReference>
<dbReference type="EMBL" id="JAUSWV010000002">
    <property type="protein sequence ID" value="MDQ0580363.1"/>
    <property type="molecule type" value="Genomic_DNA"/>
</dbReference>
<evidence type="ECO:0008006" key="4">
    <source>
        <dbReference type="Google" id="ProtNLM"/>
    </source>
</evidence>